<feature type="compositionally biased region" description="Polar residues" evidence="3">
    <location>
        <begin position="956"/>
        <end position="965"/>
    </location>
</feature>
<dbReference type="Gene3D" id="3.80.10.10">
    <property type="entry name" value="Ribonuclease Inhibitor"/>
    <property type="match status" value="3"/>
</dbReference>
<sequence>MAEPAWLDGLSEEWVPVPQPPPASSPTLAPTKKEVSTTPNSVSQSRIPRMRPPSASFSEVQLRHDAPRLHASKRKSAAAERSVSDTNLSTPPSADASQVVRSHRASQSFSALSLDSSSMYNGTVAQKVLPKETAPNGTPEWRRRLLKGDLGYGDQKDLFAPSGLENIFQKPSGASAQPKQPKRKLGMLKGLGAIPSSPPPWPSSDARDAGHTLDRQAQAQDAEGAAQQDPSQVHSCLSAVSAPSHSADGPRAISGQTEFENENFSPVFLSMHMKKDPTPAPTPDFRGSELAHRLRNIATPPQNRSHGPIPDPNSVQTRGDSSYTRLQDDSLPEDLPAGTPDLADVGRFVEMKRGGYSREGSFRTRPLSPSPRREKQQSALRIETTSPPEDREHGHTTEQGNTPRTPPRPGYLMVNSEERPKSSGSPLKLFDAHDTFTSNRLQRRLSQLENRSEKTASSSIQTTRSEVTKMVQKISRLTSVEEVSIQQGVAPDGVKNAGQERQRAGTFGQGQLNAYRFSADFSVLSDDSEDDSAPDESPSINAAPPGSRQPLQFHYSESPTSREPSRLKRSGLTRVSNPFRALSQTSQTGPRASRAPAKMQREEVDCYTEYAEGKRGPTSPFKVSTPKRQRTLQKADDDVLNDSGVLDAIQAAIVRKRKDARNDQSHNVADADVLAQRHVLRPRNPTPNQRRLEEIHAEIIEATEAFIHSSPEINVIRDQIGPDESDAFSEEARAAIVANEVAAFTMKRQQMRDAGRKKSVTTQDFLDEARQIMNFIRTKGRPTSGLGSLEESGGESPFAQDQNTDPSISLTFDKPPSREGQRSAWKEPNKHELDPEVMSHLRKYREGESDDMLGSSFRSLRFSQMKRHPNTEDNSIIVEQNDIRIIDNPDRLKQPIDADPSNTPPRTNGTHPSTSSSMGQTIVTNTSRRSEHVATLAPEAVAHLIPSEIAGMSYDPQTKSWVRQKSPSREHRPIPEEISAVNESEDDPFGEIPDLTVDETAERLMDKVSPARQQATAETVLEDTTDEKLHEKARPVTREGKEMEFADSSSSKASNFAWSYPKTETRATSYSDHDSRKGGTQKLQHVPTTDAIPESEEDDVEHEIKYFEGRGVANAETRRVRDITISIAERDFGGLGERAQHLNSPSKKLPPHRWTDGHILPPRSSKKTVWGRSHGAHTLTNGRNVRRPIFTEEGDVSILEDLPNKGYRMQVSMSVSAPPALKHQDGLPSSPVKPDVTFMLSDLPEFTLNQVDECELPNRVVVKHDGHRFSRALEDRYALGTAELVKALQDVEPDEPYWEDLREVNLHNKGLTSLNRLDEFCYRLEELDVSKNNLDQVKGIPYTMRRLQAQNNCLTALTTWTTLMNLQYLDISGNDIDTLDGLGELIHLRTLKADDSRIRSLNGVLHLDGLIELSVAGNEIETVDFAAANLKSMTDLNLRGNRLYEVRNIHRLPQLQHLNLDDNHIDEFPLIDTPSNPSKALRSLRLCGNDMSLLNVDDHFPRLESLYVDRNALTNISGLEHLRYLRTFSAREQMLETRSDLETCVGNLVKNSEVRSLYLSLNPTRAMEFSQHLLNLQRLELSSMGLRELPSDFGQLTPNIRSINLNFNALRDLRPLLNIKRLNELLVAGNKLDRLRANAMVVGKLKTLSKLDWRDNPITMRFYAPACEKRVMSLRHNPSDEQATNHFILPNADIEADQQYLTRLDAETRIRRRVTEMMLANLCVHLRELDGLTFDKTRILVKDDVWKRLLELGVIQRKQPDSLGDITG</sequence>
<feature type="region of interest" description="Disordered" evidence="3">
    <location>
        <begin position="956"/>
        <end position="991"/>
    </location>
</feature>
<feature type="compositionally biased region" description="Polar residues" evidence="3">
    <location>
        <begin position="900"/>
        <end position="927"/>
    </location>
</feature>
<feature type="region of interest" description="Disordered" evidence="3">
    <location>
        <begin position="1007"/>
        <end position="1028"/>
    </location>
</feature>
<feature type="compositionally biased region" description="Basic and acidic residues" evidence="3">
    <location>
        <begin position="815"/>
        <end position="836"/>
    </location>
</feature>
<feature type="compositionally biased region" description="Basic and acidic residues" evidence="3">
    <location>
        <begin position="205"/>
        <end position="214"/>
    </location>
</feature>
<feature type="compositionally biased region" description="Polar residues" evidence="3">
    <location>
        <begin position="36"/>
        <end position="46"/>
    </location>
</feature>
<keyword evidence="5" id="KW-1185">Reference proteome</keyword>
<dbReference type="GO" id="GO:0035591">
    <property type="term" value="F:signaling adaptor activity"/>
    <property type="evidence" value="ECO:0007669"/>
    <property type="project" value="TreeGrafter"/>
</dbReference>
<evidence type="ECO:0000313" key="5">
    <source>
        <dbReference type="Proteomes" id="UP000799753"/>
    </source>
</evidence>
<feature type="region of interest" description="Disordered" evidence="3">
    <location>
        <begin position="1137"/>
        <end position="1177"/>
    </location>
</feature>
<reference evidence="4" key="1">
    <citation type="journal article" date="2020" name="Stud. Mycol.">
        <title>101 Dothideomycetes genomes: a test case for predicting lifestyles and emergence of pathogens.</title>
        <authorList>
            <person name="Haridas S."/>
            <person name="Albert R."/>
            <person name="Binder M."/>
            <person name="Bloem J."/>
            <person name="Labutti K."/>
            <person name="Salamov A."/>
            <person name="Andreopoulos B."/>
            <person name="Baker S."/>
            <person name="Barry K."/>
            <person name="Bills G."/>
            <person name="Bluhm B."/>
            <person name="Cannon C."/>
            <person name="Castanera R."/>
            <person name="Culley D."/>
            <person name="Daum C."/>
            <person name="Ezra D."/>
            <person name="Gonzalez J."/>
            <person name="Henrissat B."/>
            <person name="Kuo A."/>
            <person name="Liang C."/>
            <person name="Lipzen A."/>
            <person name="Lutzoni F."/>
            <person name="Magnuson J."/>
            <person name="Mondo S."/>
            <person name="Nolan M."/>
            <person name="Ohm R."/>
            <person name="Pangilinan J."/>
            <person name="Park H.-J."/>
            <person name="Ramirez L."/>
            <person name="Alfaro M."/>
            <person name="Sun H."/>
            <person name="Tritt A."/>
            <person name="Yoshinaga Y."/>
            <person name="Zwiers L.-H."/>
            <person name="Turgeon B."/>
            <person name="Goodwin S."/>
            <person name="Spatafora J."/>
            <person name="Crous P."/>
            <person name="Grigoriev I."/>
        </authorList>
    </citation>
    <scope>NUCLEOTIDE SEQUENCE</scope>
    <source>
        <strain evidence="4">CBS 473.64</strain>
    </source>
</reference>
<dbReference type="InterPro" id="IPR003591">
    <property type="entry name" value="Leu-rich_rpt_typical-subtyp"/>
</dbReference>
<dbReference type="SMART" id="SM00365">
    <property type="entry name" value="LRR_SD22"/>
    <property type="match status" value="4"/>
</dbReference>
<dbReference type="SMART" id="SM00369">
    <property type="entry name" value="LRR_TYP"/>
    <property type="match status" value="5"/>
</dbReference>
<dbReference type="EMBL" id="MU006791">
    <property type="protein sequence ID" value="KAF2638137.1"/>
    <property type="molecule type" value="Genomic_DNA"/>
</dbReference>
<protein>
    <recommendedName>
        <fullName evidence="6">L domain-like protein</fullName>
    </recommendedName>
</protein>
<dbReference type="Proteomes" id="UP000799753">
    <property type="component" value="Unassembled WGS sequence"/>
</dbReference>
<feature type="compositionally biased region" description="Polar residues" evidence="3">
    <location>
        <begin position="799"/>
        <end position="810"/>
    </location>
</feature>
<proteinExistence type="predicted"/>
<feature type="compositionally biased region" description="Polar residues" evidence="3">
    <location>
        <begin position="377"/>
        <end position="387"/>
    </location>
</feature>
<feature type="compositionally biased region" description="Low complexity" evidence="3">
    <location>
        <begin position="784"/>
        <end position="796"/>
    </location>
</feature>
<evidence type="ECO:0000256" key="3">
    <source>
        <dbReference type="SAM" id="MobiDB-lite"/>
    </source>
</evidence>
<evidence type="ECO:0008006" key="6">
    <source>
        <dbReference type="Google" id="ProtNLM"/>
    </source>
</evidence>
<organism evidence="4 5">
    <name type="scientific">Massarina eburnea CBS 473.64</name>
    <dbReference type="NCBI Taxonomy" id="1395130"/>
    <lineage>
        <taxon>Eukaryota</taxon>
        <taxon>Fungi</taxon>
        <taxon>Dikarya</taxon>
        <taxon>Ascomycota</taxon>
        <taxon>Pezizomycotina</taxon>
        <taxon>Dothideomycetes</taxon>
        <taxon>Pleosporomycetidae</taxon>
        <taxon>Pleosporales</taxon>
        <taxon>Massarineae</taxon>
        <taxon>Massarinaceae</taxon>
        <taxon>Massarina</taxon>
    </lineage>
</organism>
<feature type="region of interest" description="Disordered" evidence="3">
    <location>
        <begin position="891"/>
        <end position="931"/>
    </location>
</feature>
<gene>
    <name evidence="4" type="ORF">P280DRAFT_471798</name>
</gene>
<feature type="compositionally biased region" description="Polar residues" evidence="3">
    <location>
        <begin position="435"/>
        <end position="465"/>
    </location>
</feature>
<dbReference type="PROSITE" id="PS51450">
    <property type="entry name" value="LRR"/>
    <property type="match status" value="3"/>
</dbReference>
<name>A0A6A6RSF6_9PLEO</name>
<dbReference type="InterPro" id="IPR001611">
    <property type="entry name" value="Leu-rich_rpt"/>
</dbReference>
<dbReference type="PANTHER" id="PTHR47566:SF1">
    <property type="entry name" value="PROTEIN NUD1"/>
    <property type="match status" value="1"/>
</dbReference>
<dbReference type="InterPro" id="IPR052574">
    <property type="entry name" value="CDIRP"/>
</dbReference>
<feature type="region of interest" description="Disordered" evidence="3">
    <location>
        <begin position="1"/>
        <end position="117"/>
    </location>
</feature>
<evidence type="ECO:0000313" key="4">
    <source>
        <dbReference type="EMBL" id="KAF2638137.1"/>
    </source>
</evidence>
<feature type="compositionally biased region" description="Low complexity" evidence="3">
    <location>
        <begin position="105"/>
        <end position="117"/>
    </location>
</feature>
<feature type="region of interest" description="Disordered" evidence="3">
    <location>
        <begin position="777"/>
        <end position="836"/>
    </location>
</feature>
<dbReference type="PANTHER" id="PTHR47566">
    <property type="match status" value="1"/>
</dbReference>
<accession>A0A6A6RSF6</accession>
<dbReference type="GO" id="GO:1902412">
    <property type="term" value="P:regulation of mitotic cytokinesis"/>
    <property type="evidence" value="ECO:0007669"/>
    <property type="project" value="TreeGrafter"/>
</dbReference>
<dbReference type="OrthoDB" id="7451790at2759"/>
<dbReference type="GO" id="GO:0031028">
    <property type="term" value="P:septation initiation signaling"/>
    <property type="evidence" value="ECO:0007669"/>
    <property type="project" value="TreeGrafter"/>
</dbReference>
<feature type="compositionally biased region" description="Polar residues" evidence="3">
    <location>
        <begin position="313"/>
        <end position="325"/>
    </location>
</feature>
<evidence type="ECO:0000256" key="2">
    <source>
        <dbReference type="ARBA" id="ARBA00022737"/>
    </source>
</evidence>
<feature type="region of interest" description="Disordered" evidence="3">
    <location>
        <begin position="163"/>
        <end position="253"/>
    </location>
</feature>
<feature type="region of interest" description="Disordered" evidence="3">
    <location>
        <begin position="1068"/>
        <end position="1088"/>
    </location>
</feature>
<dbReference type="GO" id="GO:0061499">
    <property type="term" value="C:outer plaque of mitotic spindle pole body"/>
    <property type="evidence" value="ECO:0007669"/>
    <property type="project" value="TreeGrafter"/>
</dbReference>
<feature type="compositionally biased region" description="Polar residues" evidence="3">
    <location>
        <begin position="85"/>
        <end position="100"/>
    </location>
</feature>
<keyword evidence="2" id="KW-0677">Repeat</keyword>
<feature type="region of interest" description="Disordered" evidence="3">
    <location>
        <begin position="524"/>
        <end position="601"/>
    </location>
</feature>
<feature type="compositionally biased region" description="Low complexity" evidence="3">
    <location>
        <begin position="216"/>
        <end position="228"/>
    </location>
</feature>
<dbReference type="SUPFAM" id="SSF52058">
    <property type="entry name" value="L domain-like"/>
    <property type="match status" value="1"/>
</dbReference>
<dbReference type="InterPro" id="IPR032675">
    <property type="entry name" value="LRR_dom_sf"/>
</dbReference>
<keyword evidence="1" id="KW-0433">Leucine-rich repeat</keyword>
<evidence type="ECO:0000256" key="1">
    <source>
        <dbReference type="ARBA" id="ARBA00022614"/>
    </source>
</evidence>
<feature type="region of interest" description="Disordered" evidence="3">
    <location>
        <begin position="272"/>
        <end position="467"/>
    </location>
</feature>